<keyword evidence="2" id="KW-1133">Transmembrane helix</keyword>
<protein>
    <submittedName>
        <fullName evidence="3">Uncharacterized protein</fullName>
    </submittedName>
</protein>
<dbReference type="InterPro" id="IPR045167">
    <property type="entry name" value="Hobbit"/>
</dbReference>
<dbReference type="GeneID" id="19951598"/>
<feature type="transmembrane region" description="Helical" evidence="2">
    <location>
        <begin position="12"/>
        <end position="29"/>
    </location>
</feature>
<keyword evidence="2" id="KW-0812">Transmembrane</keyword>
<dbReference type="EMBL" id="JH767169">
    <property type="protein sequence ID" value="EQC31266.1"/>
    <property type="molecule type" value="Genomic_DNA"/>
</dbReference>
<dbReference type="OrthoDB" id="77091at2759"/>
<dbReference type="Proteomes" id="UP000030762">
    <property type="component" value="Unassembled WGS sequence"/>
</dbReference>
<evidence type="ECO:0000313" key="4">
    <source>
        <dbReference type="Proteomes" id="UP000030762"/>
    </source>
</evidence>
<reference evidence="3 4" key="1">
    <citation type="submission" date="2012-04" db="EMBL/GenBank/DDBJ databases">
        <title>The Genome Sequence of Saprolegnia declina VS20.</title>
        <authorList>
            <consortium name="The Broad Institute Genome Sequencing Platform"/>
            <person name="Russ C."/>
            <person name="Nusbaum C."/>
            <person name="Tyler B."/>
            <person name="van West P."/>
            <person name="Dieguez-Uribeondo J."/>
            <person name="de Bruijn I."/>
            <person name="Tripathy S."/>
            <person name="Jiang R."/>
            <person name="Young S.K."/>
            <person name="Zeng Q."/>
            <person name="Gargeya S."/>
            <person name="Fitzgerald M."/>
            <person name="Haas B."/>
            <person name="Abouelleil A."/>
            <person name="Alvarado L."/>
            <person name="Arachchi H.M."/>
            <person name="Berlin A."/>
            <person name="Chapman S.B."/>
            <person name="Goldberg J."/>
            <person name="Griggs A."/>
            <person name="Gujja S."/>
            <person name="Hansen M."/>
            <person name="Howarth C."/>
            <person name="Imamovic A."/>
            <person name="Larimer J."/>
            <person name="McCowen C."/>
            <person name="Montmayeur A."/>
            <person name="Murphy C."/>
            <person name="Neiman D."/>
            <person name="Pearson M."/>
            <person name="Priest M."/>
            <person name="Roberts A."/>
            <person name="Saif S."/>
            <person name="Shea T."/>
            <person name="Sisk P."/>
            <person name="Sykes S."/>
            <person name="Wortman J."/>
            <person name="Nusbaum C."/>
            <person name="Birren B."/>
        </authorList>
    </citation>
    <scope>NUCLEOTIDE SEQUENCE [LARGE SCALE GENOMIC DNA]</scope>
    <source>
        <strain evidence="3 4">VS20</strain>
    </source>
</reference>
<dbReference type="PANTHER" id="PTHR15678">
    <property type="entry name" value="ANTIGEN MLAA-22-RELATED"/>
    <property type="match status" value="1"/>
</dbReference>
<proteinExistence type="predicted"/>
<keyword evidence="4" id="KW-1185">Reference proteome</keyword>
<evidence type="ECO:0000313" key="3">
    <source>
        <dbReference type="EMBL" id="EQC31266.1"/>
    </source>
</evidence>
<evidence type="ECO:0000256" key="2">
    <source>
        <dbReference type="SAM" id="Phobius"/>
    </source>
</evidence>
<sequence>MTATTETTAGRNLEAVVVVVLLLTALYWSRRYVLGRGAAWVLGLLTGQRVRIQQISLQPLTLCGIEVATTEGVHLQLSRLQVDVHLRAFLASFGQGKLLRLFLDDLILSVTPPSPSSSPPARTKRRSAKSTSALIGLLKFTHIHVKSLALRGMVEDGNDCLGGLGLIRDLDVRVGDATSATTSVALVISHAELSVVAKLLQTPSLDAISERPSLVVQASQLQYTIELDYVQLLPQRIAMQGPPATDARTTVVLHAALLAYLSARTPPPTTAPRSARPPISLELDKIALQMSFVHGPDDAPTELSVRTHVDALRVTKQIEPSGAELSLEATVRSGSVRLGDVTCLHWTVMTARVLHRLTDEKETIEMTSDVGELSLQWSTRLRMLADATEKACCQTKSSSSPRPKIPLVLVFTLRCGHSTFEAVDADKALKVQLTTVHATVAKTDDQSRVQLDVDNGAWQLVAQNELVHLATTALHAVITDVVAPKKSVVVALTLAALEATLLGRPVFQLTRLRVASTETGDDVLQIQVGLESTAVHWVYPLHAARLVAATDAVSLLLWVQTIVTPPKSPTSHAPPKKPVDLVLESHEVGVHMTEVPHIGACAIQSTELHVHVMGGSSTRVQVQQVVLRHDTTCLIECVDLQLVDTKPTAASAASHLQVDLTSASVVLGGECRLLALLLQLQELMAPPRRDTGLPPPLQLNVNVRTALATIVDAHETPVCRLEASQCHVKAMLTPSSSTSVSDNHAALVRDLDTVLSFDLYRPLLTRLVLIDLEMDTGSIDVALNTSDNNCVAHLQLRSLTLGGRLLDMAGAFASVDARAPGKRLGVSLHIAGHGIALHANRPAAAAIVASYVSNTLAYALDSAVLEAKDVHRGNPRLKYFGEVDVSATDVALHYTLRDDITLALRVAQLQAVCDKTYRLDGHLTQLSIGLVTDVLLLARVSVVAHCVLNDHDPLCDIWAISVAASMRALHDTDCNGLLLEWSSVLAALRTLAANRESTPLAPPPAAPRFHRVASLALQVTIAPLQIAWWEDAVANDAFFSQAETLDVTLGLVQAANGIWTLPTCRVAASSTRAYALVTRDANAGPIPFLRGPTTSFFLEATVLEYAKSALPYIPIHLDECKLLWTVALRDHVCRVIDLVHSDMLGLETEKSPSAPMTPAVVLPEPVTPLSLLELLEQGKLGSRVSDAAPAATNAHETRDLVKLYQLDIERVQINLLEPDTKSSLVLASRLIHLEWGYDAAGVRSMADVQLKDMRCLVAPLDVDIGAGILWYKEAASSLLRPILTECCLHVQYAMTLHNQATRIRVHLPSIELTVDSHQFFQCFSVVKHVLLAPPLTNKTAADASPRPAHKGGKRLQQAIADELRRRDLRSPSPSTALKSVTFEIGLAQCRLRTSPENGNIEFVGLELRQARGSHVFHDSLSTKFNLSLQWLEIQNLRPGASSMAFDDPMAVLTPRLATAQDGQPLLSLRAESFPLVANELPPLRVFEVLEVSFFPGVDYDFAIQLAVDFYELMFTFFFGANRTESFGKKSSGLRPPVTTTASSLHQPEIDDDGDGDDLDVENEDVVFFNYVRVGNICLHVACSGFVVNLSGLGLDLPPFVCRSKLCTWKRLLRKFEVHLAWCVSKESASSGLHHVKKKLFARTKKHDKQALDDARRRMFLGPYHPEPSSTTTEPSTS</sequence>
<keyword evidence="2" id="KW-0472">Membrane</keyword>
<dbReference type="VEuPathDB" id="FungiDB:SDRG_10871"/>
<feature type="region of interest" description="Disordered" evidence="1">
    <location>
        <begin position="1526"/>
        <end position="1557"/>
    </location>
</feature>
<dbReference type="PANTHER" id="PTHR15678:SF6">
    <property type="entry name" value="BRIDGE-LIKE LIPID TRANSFER PROTEIN FAMILY MEMBER 2"/>
    <property type="match status" value="1"/>
</dbReference>
<dbReference type="eggNOG" id="ENOG502RMKY">
    <property type="taxonomic scope" value="Eukaryota"/>
</dbReference>
<evidence type="ECO:0000256" key="1">
    <source>
        <dbReference type="SAM" id="MobiDB-lite"/>
    </source>
</evidence>
<accession>T0Q9C3</accession>
<dbReference type="InParanoid" id="T0Q9C3"/>
<dbReference type="RefSeq" id="XP_008615107.1">
    <property type="nucleotide sequence ID" value="XM_008616885.1"/>
</dbReference>
<dbReference type="OMA" id="FTHIHVK"/>
<name>T0Q9C3_SAPDV</name>
<organism evidence="3 4">
    <name type="scientific">Saprolegnia diclina (strain VS20)</name>
    <dbReference type="NCBI Taxonomy" id="1156394"/>
    <lineage>
        <taxon>Eukaryota</taxon>
        <taxon>Sar</taxon>
        <taxon>Stramenopiles</taxon>
        <taxon>Oomycota</taxon>
        <taxon>Saprolegniomycetes</taxon>
        <taxon>Saprolegniales</taxon>
        <taxon>Saprolegniaceae</taxon>
        <taxon>Saprolegnia</taxon>
    </lineage>
</organism>
<gene>
    <name evidence="3" type="ORF">SDRG_10871</name>
</gene>